<keyword evidence="1" id="KW-0175">Coiled coil</keyword>
<dbReference type="Proteomes" id="UP000620124">
    <property type="component" value="Unassembled WGS sequence"/>
</dbReference>
<feature type="coiled-coil region" evidence="1">
    <location>
        <begin position="5"/>
        <end position="32"/>
    </location>
</feature>
<reference evidence="2" key="1">
    <citation type="submission" date="2020-05" db="EMBL/GenBank/DDBJ databases">
        <title>Mycena genomes resolve the evolution of fungal bioluminescence.</title>
        <authorList>
            <person name="Tsai I.J."/>
        </authorList>
    </citation>
    <scope>NUCLEOTIDE SEQUENCE</scope>
    <source>
        <strain evidence="2">CCC161011</strain>
    </source>
</reference>
<comment type="caution">
    <text evidence="2">The sequence shown here is derived from an EMBL/GenBank/DDBJ whole genome shotgun (WGS) entry which is preliminary data.</text>
</comment>
<gene>
    <name evidence="2" type="ORF">MVEN_02503700</name>
</gene>
<evidence type="ECO:0000313" key="3">
    <source>
        <dbReference type="Proteomes" id="UP000620124"/>
    </source>
</evidence>
<dbReference type="OrthoDB" id="3037697at2759"/>
<sequence>MSDSVAELRARIQKLSSEIELQKKLLTKLEHDKFLAQRQLNAVLDPVARLPLEISSEIFLRCLPPLPALNLPASGTRRRPHPLPILLLNICNAWTTIALSIPDLWTAIDIIFPCAEGFQEVLQTWLQRARNRPLSISFRGDLYGRSAVAGIIWQHGRQLRNLEICADTEDEEGDKVIDLFGGAIPGPLPMLETLAIRGLIDMQEFHGSQILQLLRLAPNVVECIIHGVSPVWYIALQSQMPVLSNLRRLLFGPCTESPKSDDDLLKRLSLPTLETLSVSLRYVSSDKLFSFLERSSPPLQELVVGGGHEPRDSFRLQECLRLLPSLTRFKVWFPDSDFAPILFTALVDSSFLPNLRNLTIHNLTQLHIPESSWGTLLRALSARRTQLQAVRLELRDGPPPVDMALFRELVDGGMQIYIGTEELNFIVA</sequence>
<dbReference type="InterPro" id="IPR032675">
    <property type="entry name" value="LRR_dom_sf"/>
</dbReference>
<dbReference type="EMBL" id="JACAZI010000034">
    <property type="protein sequence ID" value="KAF7328750.1"/>
    <property type="molecule type" value="Genomic_DNA"/>
</dbReference>
<organism evidence="2 3">
    <name type="scientific">Mycena venus</name>
    <dbReference type="NCBI Taxonomy" id="2733690"/>
    <lineage>
        <taxon>Eukaryota</taxon>
        <taxon>Fungi</taxon>
        <taxon>Dikarya</taxon>
        <taxon>Basidiomycota</taxon>
        <taxon>Agaricomycotina</taxon>
        <taxon>Agaricomycetes</taxon>
        <taxon>Agaricomycetidae</taxon>
        <taxon>Agaricales</taxon>
        <taxon>Marasmiineae</taxon>
        <taxon>Mycenaceae</taxon>
        <taxon>Mycena</taxon>
    </lineage>
</organism>
<keyword evidence="3" id="KW-1185">Reference proteome</keyword>
<evidence type="ECO:0000313" key="2">
    <source>
        <dbReference type="EMBL" id="KAF7328750.1"/>
    </source>
</evidence>
<name>A0A8H6U564_9AGAR</name>
<protein>
    <submittedName>
        <fullName evidence="2">F-box domain-containing protein</fullName>
    </submittedName>
</protein>
<dbReference type="Gene3D" id="3.80.10.10">
    <property type="entry name" value="Ribonuclease Inhibitor"/>
    <property type="match status" value="1"/>
</dbReference>
<evidence type="ECO:0000256" key="1">
    <source>
        <dbReference type="SAM" id="Coils"/>
    </source>
</evidence>
<accession>A0A8H6U564</accession>
<proteinExistence type="predicted"/>
<dbReference type="SUPFAM" id="SSF52047">
    <property type="entry name" value="RNI-like"/>
    <property type="match status" value="1"/>
</dbReference>
<dbReference type="AlphaFoldDB" id="A0A8H6U564"/>